<evidence type="ECO:0000313" key="3">
    <source>
        <dbReference type="Proteomes" id="UP000183685"/>
    </source>
</evidence>
<dbReference type="OrthoDB" id="9802846at2"/>
<evidence type="ECO:0000259" key="1">
    <source>
        <dbReference type="Pfam" id="PF04965"/>
    </source>
</evidence>
<dbReference type="RefSeq" id="WP_068304015.1">
    <property type="nucleotide sequence ID" value="NZ_FNAK01000004.1"/>
</dbReference>
<proteinExistence type="predicted"/>
<protein>
    <recommendedName>
        <fullName evidence="1">IraD/Gp25-like domain-containing protein</fullName>
    </recommendedName>
</protein>
<dbReference type="Pfam" id="PF04965">
    <property type="entry name" value="GPW_gp25"/>
    <property type="match status" value="1"/>
</dbReference>
<dbReference type="Gene3D" id="3.10.450.40">
    <property type="match status" value="1"/>
</dbReference>
<dbReference type="SUPFAM" id="SSF160719">
    <property type="entry name" value="gpW/gp25-like"/>
    <property type="match status" value="1"/>
</dbReference>
<gene>
    <name evidence="2" type="ORF">SAMN04488071_2075</name>
</gene>
<organism evidence="2 3">
    <name type="scientific">Kordiimonas lacus</name>
    <dbReference type="NCBI Taxonomy" id="637679"/>
    <lineage>
        <taxon>Bacteria</taxon>
        <taxon>Pseudomonadati</taxon>
        <taxon>Pseudomonadota</taxon>
        <taxon>Alphaproteobacteria</taxon>
        <taxon>Kordiimonadales</taxon>
        <taxon>Kordiimonadaceae</taxon>
        <taxon>Kordiimonas</taxon>
    </lineage>
</organism>
<dbReference type="Proteomes" id="UP000183685">
    <property type="component" value="Unassembled WGS sequence"/>
</dbReference>
<dbReference type="STRING" id="637679.GCA_001550055_01782"/>
<dbReference type="InterPro" id="IPR007048">
    <property type="entry name" value="IraD/Gp25-like"/>
</dbReference>
<name>A0A1G7A6G8_9PROT</name>
<feature type="domain" description="IraD/Gp25-like" evidence="1">
    <location>
        <begin position="31"/>
        <end position="116"/>
    </location>
</feature>
<accession>A0A1G7A6G8</accession>
<dbReference type="EMBL" id="FNAK01000004">
    <property type="protein sequence ID" value="SDE09466.1"/>
    <property type="molecule type" value="Genomic_DNA"/>
</dbReference>
<reference evidence="2 3" key="1">
    <citation type="submission" date="2016-10" db="EMBL/GenBank/DDBJ databases">
        <authorList>
            <person name="de Groot N.N."/>
        </authorList>
    </citation>
    <scope>NUCLEOTIDE SEQUENCE [LARGE SCALE GENOMIC DNA]</scope>
    <source>
        <strain evidence="2 3">CGMCC 1.9109</strain>
    </source>
</reference>
<sequence>MSMDNNTFFGRGWAFPPTFDRGRGGAEMVEKETDIRQSLHILLTTRVGERLLEPLYGCDLTRFLFEPIDTTLKTYMREVIRDAILYFEPRIKLKDIQLYAVPNEGRIDIELDYLIPTVNSRFNFVFPFYLPSEAASPQLGASS</sequence>
<dbReference type="AlphaFoldDB" id="A0A1G7A6G8"/>
<evidence type="ECO:0000313" key="2">
    <source>
        <dbReference type="EMBL" id="SDE09466.1"/>
    </source>
</evidence>
<keyword evidence="3" id="KW-1185">Reference proteome</keyword>